<keyword evidence="2" id="KW-1185">Reference proteome</keyword>
<organism evidence="1 2">
    <name type="scientific">Scortum barcoo</name>
    <name type="common">barcoo grunter</name>
    <dbReference type="NCBI Taxonomy" id="214431"/>
    <lineage>
        <taxon>Eukaryota</taxon>
        <taxon>Metazoa</taxon>
        <taxon>Chordata</taxon>
        <taxon>Craniata</taxon>
        <taxon>Vertebrata</taxon>
        <taxon>Euteleostomi</taxon>
        <taxon>Actinopterygii</taxon>
        <taxon>Neopterygii</taxon>
        <taxon>Teleostei</taxon>
        <taxon>Neoteleostei</taxon>
        <taxon>Acanthomorphata</taxon>
        <taxon>Eupercaria</taxon>
        <taxon>Centrarchiformes</taxon>
        <taxon>Terapontoidei</taxon>
        <taxon>Terapontidae</taxon>
        <taxon>Scortum</taxon>
    </lineage>
</organism>
<sequence>MFPYFSQVELRKLKKETMESHKELLAALTFDPPSPLTYKDALSLPDGLDRVRGLVDAVHLPLGGDKLEHKCYFAGFSEMLDVVVLLLSPAGLPAVVQCFSHLSFNLCKWCEVSSPVCKDSTCLSNCTLSSFCTAIEEICIAIWPTDSPPPWPHRTPPRPEFLPPGPSGLQGGLLGLPVPVNCVRSPTCQHGPIGLLLQPDSIPYFRVHHRVRGCRLRQAPETFASTTLRTRRVDNGGREHGPLGLNVPSLPRNLRKTNDTMTVHTMCHNPTLPLEGVDPGLLLNITSRECHMTPQPAEDGAMMVCGCHGEHE</sequence>
<evidence type="ECO:0000313" key="2">
    <source>
        <dbReference type="Proteomes" id="UP000831701"/>
    </source>
</evidence>
<name>A0ACB8VL28_9TELE</name>
<accession>A0ACB8VL28</accession>
<evidence type="ECO:0000313" key="1">
    <source>
        <dbReference type="EMBL" id="KAI3356124.1"/>
    </source>
</evidence>
<protein>
    <submittedName>
        <fullName evidence="1">Uncharacterized protein</fullName>
    </submittedName>
</protein>
<comment type="caution">
    <text evidence="1">The sequence shown here is derived from an EMBL/GenBank/DDBJ whole genome shotgun (WGS) entry which is preliminary data.</text>
</comment>
<reference evidence="1" key="1">
    <citation type="submission" date="2022-04" db="EMBL/GenBank/DDBJ databases">
        <title>Jade perch genome.</title>
        <authorList>
            <person name="Chao B."/>
        </authorList>
    </citation>
    <scope>NUCLEOTIDE SEQUENCE</scope>
    <source>
        <strain evidence="1">CB-2022</strain>
    </source>
</reference>
<gene>
    <name evidence="1" type="ORF">L3Q82_017174</name>
</gene>
<proteinExistence type="predicted"/>
<dbReference type="Proteomes" id="UP000831701">
    <property type="component" value="Chromosome 20"/>
</dbReference>
<dbReference type="EMBL" id="CM041550">
    <property type="protein sequence ID" value="KAI3356124.1"/>
    <property type="molecule type" value="Genomic_DNA"/>
</dbReference>